<dbReference type="SUPFAM" id="SSF57850">
    <property type="entry name" value="RING/U-box"/>
    <property type="match status" value="1"/>
</dbReference>
<dbReference type="Pfam" id="PF00097">
    <property type="entry name" value="zf-C3HC4"/>
    <property type="match status" value="1"/>
</dbReference>
<dbReference type="Gene3D" id="3.30.40.10">
    <property type="entry name" value="Zinc/RING finger domain, C3HC4 (zinc finger)"/>
    <property type="match status" value="1"/>
</dbReference>
<protein>
    <recommendedName>
        <fullName evidence="5">RING-type domain-containing protein</fullName>
    </recommendedName>
</protein>
<evidence type="ECO:0000256" key="4">
    <source>
        <dbReference type="PROSITE-ProRule" id="PRU00175"/>
    </source>
</evidence>
<keyword evidence="1" id="KW-0479">Metal-binding</keyword>
<dbReference type="InterPro" id="IPR017907">
    <property type="entry name" value="Znf_RING_CS"/>
</dbReference>
<name>A0A8J4F433_9CHLO</name>
<evidence type="ECO:0000313" key="7">
    <source>
        <dbReference type="Proteomes" id="UP000747399"/>
    </source>
</evidence>
<dbReference type="PROSITE" id="PS50089">
    <property type="entry name" value="ZF_RING_2"/>
    <property type="match status" value="1"/>
</dbReference>
<evidence type="ECO:0000256" key="3">
    <source>
        <dbReference type="ARBA" id="ARBA00022833"/>
    </source>
</evidence>
<evidence type="ECO:0000256" key="1">
    <source>
        <dbReference type="ARBA" id="ARBA00022723"/>
    </source>
</evidence>
<dbReference type="InterPro" id="IPR018957">
    <property type="entry name" value="Znf_C3HC4_RING-type"/>
</dbReference>
<evidence type="ECO:0000313" key="6">
    <source>
        <dbReference type="EMBL" id="GIL58925.1"/>
    </source>
</evidence>
<evidence type="ECO:0000259" key="5">
    <source>
        <dbReference type="PROSITE" id="PS50089"/>
    </source>
</evidence>
<dbReference type="EMBL" id="BNCO01000033">
    <property type="protein sequence ID" value="GIL58925.1"/>
    <property type="molecule type" value="Genomic_DNA"/>
</dbReference>
<comment type="caution">
    <text evidence="6">The sequence shown here is derived from an EMBL/GenBank/DDBJ whole genome shotgun (WGS) entry which is preliminary data.</text>
</comment>
<dbReference type="Proteomes" id="UP000747399">
    <property type="component" value="Unassembled WGS sequence"/>
</dbReference>
<sequence>MDTWICSVCYREHVPIKQRYKVLHCGHEYCTKCLAELVWRQQSHRCPTCPMCRQPMLQCGTSSRISDAPANSGAANSSGSSTHGPSEQLAPACDILLLQIGRVRFELRVEPVLDGAEESVRSAICRLFQLDPSRLKLVSRGRCLETEEQLRAAAASRSVVALIASRRDPAITGPIQWTLRLLLLPLRSFWQCFLSSLRRLADTRIAMRLSVGLQPVASAVRLFAASLNPAFVAPPGRMAVTVNNTHAASSTMQMQRRQ</sequence>
<evidence type="ECO:0000256" key="2">
    <source>
        <dbReference type="ARBA" id="ARBA00022771"/>
    </source>
</evidence>
<organism evidence="6 7">
    <name type="scientific">Volvox africanus</name>
    <dbReference type="NCBI Taxonomy" id="51714"/>
    <lineage>
        <taxon>Eukaryota</taxon>
        <taxon>Viridiplantae</taxon>
        <taxon>Chlorophyta</taxon>
        <taxon>core chlorophytes</taxon>
        <taxon>Chlorophyceae</taxon>
        <taxon>CS clade</taxon>
        <taxon>Chlamydomonadales</taxon>
        <taxon>Volvocaceae</taxon>
        <taxon>Volvox</taxon>
    </lineage>
</organism>
<dbReference type="InterPro" id="IPR001841">
    <property type="entry name" value="Znf_RING"/>
</dbReference>
<reference evidence="6" key="1">
    <citation type="journal article" date="2021" name="Proc. Natl. Acad. Sci. U.S.A.">
        <title>Three genomes in the algal genus Volvox reveal the fate of a haploid sex-determining region after a transition to homothallism.</title>
        <authorList>
            <person name="Yamamoto K."/>
            <person name="Hamaji T."/>
            <person name="Kawai-Toyooka H."/>
            <person name="Matsuzaki R."/>
            <person name="Takahashi F."/>
            <person name="Nishimura Y."/>
            <person name="Kawachi M."/>
            <person name="Noguchi H."/>
            <person name="Minakuchi Y."/>
            <person name="Umen J.G."/>
            <person name="Toyoda A."/>
            <person name="Nozaki H."/>
        </authorList>
    </citation>
    <scope>NUCLEOTIDE SEQUENCE</scope>
    <source>
        <strain evidence="6">NIES-3780</strain>
    </source>
</reference>
<dbReference type="AlphaFoldDB" id="A0A8J4F433"/>
<keyword evidence="3" id="KW-0862">Zinc</keyword>
<keyword evidence="7" id="KW-1185">Reference proteome</keyword>
<gene>
    <name evidence="6" type="ORF">Vafri_13932</name>
</gene>
<dbReference type="PROSITE" id="PS00518">
    <property type="entry name" value="ZF_RING_1"/>
    <property type="match status" value="1"/>
</dbReference>
<proteinExistence type="predicted"/>
<dbReference type="GO" id="GO:0008270">
    <property type="term" value="F:zinc ion binding"/>
    <property type="evidence" value="ECO:0007669"/>
    <property type="project" value="UniProtKB-KW"/>
</dbReference>
<accession>A0A8J4F433</accession>
<feature type="domain" description="RING-type" evidence="5">
    <location>
        <begin position="6"/>
        <end position="53"/>
    </location>
</feature>
<dbReference type="InterPro" id="IPR013083">
    <property type="entry name" value="Znf_RING/FYVE/PHD"/>
</dbReference>
<keyword evidence="2 4" id="KW-0863">Zinc-finger</keyword>
<dbReference type="SMART" id="SM00184">
    <property type="entry name" value="RING"/>
    <property type="match status" value="1"/>
</dbReference>